<dbReference type="GO" id="GO:1900150">
    <property type="term" value="P:regulation of defense response to fungus"/>
    <property type="evidence" value="ECO:0007669"/>
    <property type="project" value="UniProtKB-ARBA"/>
</dbReference>
<evidence type="ECO:0000256" key="2">
    <source>
        <dbReference type="ARBA" id="ARBA00001961"/>
    </source>
</evidence>
<dbReference type="PANTHER" id="PTHR47991">
    <property type="entry name" value="OXOGLUTARATE/IRON-DEPENDENT DIOXYGENASE"/>
    <property type="match status" value="1"/>
</dbReference>
<dbReference type="RefSeq" id="XP_008805332.1">
    <property type="nucleotide sequence ID" value="XM_008807110.4"/>
</dbReference>
<evidence type="ECO:0000259" key="11">
    <source>
        <dbReference type="PROSITE" id="PS51471"/>
    </source>
</evidence>
<dbReference type="Proteomes" id="UP000228380">
    <property type="component" value="Chromosome 3"/>
</dbReference>
<evidence type="ECO:0000256" key="10">
    <source>
        <dbReference type="RuleBase" id="RU003682"/>
    </source>
</evidence>
<evidence type="ECO:0000256" key="1">
    <source>
        <dbReference type="ARBA" id="ARBA00001954"/>
    </source>
</evidence>
<keyword evidence="13" id="KW-0223">Dioxygenase</keyword>
<dbReference type="GO" id="GO:0006952">
    <property type="term" value="P:defense response"/>
    <property type="evidence" value="ECO:0007669"/>
    <property type="project" value="UniProtKB-KW"/>
</dbReference>
<evidence type="ECO:0000256" key="4">
    <source>
        <dbReference type="ARBA" id="ARBA00022723"/>
    </source>
</evidence>
<sequence length="357" mass="39783">MDCLQKWPEPVVPVQALSESGAAVIPERYVKPASERPSLNSTADKIIVGIPTIDLGGLAEGTAECRATMRAISDACRDWGFFQVVNHGVSHELMERIQEVWRGFFYLPMEAKTAYANTPLTYEGYGSRVGVEKGAILDWGDYYFLQYLPQSAKNYDKWPSMPISIRDTTEEYGREMVKLCGILMKVMSLSLGLDAEFLHKAFGGDDVGACLRANYYPKCPQPDLTLGLSPHSDPGVMTVLLADDQVKGLQVRKGGEWITVQPLPHAFIVNVGDQIQVLSNATYKSVEHRVVVNAAEERLSLAFFYNPKHDLLLGPARELVTPDRPPLYPCMTYSEYRLQIRKNGPRGKTLVEPLKAL</sequence>
<comment type="cofactor">
    <cofactor evidence="1">
        <name>Fe(2+)</name>
        <dbReference type="ChEBI" id="CHEBI:29033"/>
    </cofactor>
</comment>
<dbReference type="GeneID" id="103718334"/>
<keyword evidence="7 10" id="KW-0560">Oxidoreductase</keyword>
<protein>
    <submittedName>
        <fullName evidence="13">Probable 2-oxoglutarate-dependent dioxygenase At3g111800 isoform X1</fullName>
    </submittedName>
</protein>
<keyword evidence="8 10" id="KW-0408">Iron</keyword>
<dbReference type="InterPro" id="IPR005123">
    <property type="entry name" value="Oxoglu/Fe-dep_dioxygenase_dom"/>
</dbReference>
<dbReference type="KEGG" id="pda:103718334"/>
<reference evidence="13" key="2">
    <citation type="submission" date="2025-08" db="UniProtKB">
        <authorList>
            <consortium name="RefSeq"/>
        </authorList>
    </citation>
    <scope>IDENTIFICATION</scope>
    <source>
        <tissue evidence="13">Young leaves</tissue>
    </source>
</reference>
<dbReference type="FunFam" id="2.60.120.330:FF:000008">
    <property type="entry name" value="Jasmonate-regulated gene 21"/>
    <property type="match status" value="1"/>
</dbReference>
<dbReference type="GO" id="GO:0051213">
    <property type="term" value="F:dioxygenase activity"/>
    <property type="evidence" value="ECO:0007669"/>
    <property type="project" value="UniProtKB-KW"/>
</dbReference>
<accession>A0A8B7CSA8</accession>
<dbReference type="InterPro" id="IPR027443">
    <property type="entry name" value="IPNS-like_sf"/>
</dbReference>
<evidence type="ECO:0000256" key="7">
    <source>
        <dbReference type="ARBA" id="ARBA00023002"/>
    </source>
</evidence>
<dbReference type="PROSITE" id="PS51471">
    <property type="entry name" value="FE2OG_OXY"/>
    <property type="match status" value="1"/>
</dbReference>
<dbReference type="GO" id="GO:1900366">
    <property type="term" value="P:negative regulation of defense response to insect"/>
    <property type="evidence" value="ECO:0007669"/>
    <property type="project" value="UniProtKB-ARBA"/>
</dbReference>
<gene>
    <name evidence="13" type="primary">LOC103718334</name>
</gene>
<keyword evidence="6" id="KW-0611">Plant defense</keyword>
<evidence type="ECO:0000313" key="12">
    <source>
        <dbReference type="Proteomes" id="UP000228380"/>
    </source>
</evidence>
<dbReference type="GO" id="GO:2000022">
    <property type="term" value="P:regulation of jasmonic acid mediated signaling pathway"/>
    <property type="evidence" value="ECO:0007669"/>
    <property type="project" value="UniProtKB-ARBA"/>
</dbReference>
<comment type="cofactor">
    <cofactor evidence="2">
        <name>L-ascorbate</name>
        <dbReference type="ChEBI" id="CHEBI:38290"/>
    </cofactor>
</comment>
<reference evidence="12" key="1">
    <citation type="journal article" date="2019" name="Nat. Commun.">
        <title>Genome-wide association mapping of date palm fruit traits.</title>
        <authorList>
            <person name="Hazzouri K.M."/>
            <person name="Gros-Balthazard M."/>
            <person name="Flowers J.M."/>
            <person name="Copetti D."/>
            <person name="Lemansour A."/>
            <person name="Lebrun M."/>
            <person name="Masmoudi K."/>
            <person name="Ferrand S."/>
            <person name="Dhar M.I."/>
            <person name="Fresquez Z.A."/>
            <person name="Rosas U."/>
            <person name="Zhang J."/>
            <person name="Talag J."/>
            <person name="Lee S."/>
            <person name="Kudrna D."/>
            <person name="Powell R.F."/>
            <person name="Leitch I.J."/>
            <person name="Krueger R.R."/>
            <person name="Wing R.A."/>
            <person name="Amiri K.M.A."/>
            <person name="Purugganan M.D."/>
        </authorList>
    </citation>
    <scope>NUCLEOTIDE SEQUENCE [LARGE SCALE GENOMIC DNA]</scope>
    <source>
        <strain evidence="12">cv. Khalas</strain>
    </source>
</reference>
<dbReference type="SUPFAM" id="SSF51197">
    <property type="entry name" value="Clavaminate synthase-like"/>
    <property type="match status" value="1"/>
</dbReference>
<organism evidence="12 13">
    <name type="scientific">Phoenix dactylifera</name>
    <name type="common">Date palm</name>
    <dbReference type="NCBI Taxonomy" id="42345"/>
    <lineage>
        <taxon>Eukaryota</taxon>
        <taxon>Viridiplantae</taxon>
        <taxon>Streptophyta</taxon>
        <taxon>Embryophyta</taxon>
        <taxon>Tracheophyta</taxon>
        <taxon>Spermatophyta</taxon>
        <taxon>Magnoliopsida</taxon>
        <taxon>Liliopsida</taxon>
        <taxon>Arecaceae</taxon>
        <taxon>Coryphoideae</taxon>
        <taxon>Phoeniceae</taxon>
        <taxon>Phoenix</taxon>
    </lineage>
</organism>
<comment type="catalytic activity">
    <reaction evidence="9">
        <text>jasmonate + 2-oxoglutarate + O2 = (1R,2R)-12-hydroxyjasmonate + succinate + CO2</text>
        <dbReference type="Rhea" id="RHEA:67144"/>
        <dbReference type="ChEBI" id="CHEBI:15379"/>
        <dbReference type="ChEBI" id="CHEBI:16526"/>
        <dbReference type="ChEBI" id="CHEBI:16810"/>
        <dbReference type="ChEBI" id="CHEBI:30031"/>
        <dbReference type="ChEBI" id="CHEBI:58431"/>
        <dbReference type="ChEBI" id="CHEBI:132022"/>
    </reaction>
    <physiologicalReaction direction="left-to-right" evidence="9">
        <dbReference type="Rhea" id="RHEA:67145"/>
    </physiologicalReaction>
</comment>
<feature type="domain" description="Fe2OG dioxygenase" evidence="11">
    <location>
        <begin position="206"/>
        <end position="307"/>
    </location>
</feature>
<evidence type="ECO:0000256" key="9">
    <source>
        <dbReference type="ARBA" id="ARBA00052139"/>
    </source>
</evidence>
<proteinExistence type="inferred from homology"/>
<keyword evidence="5" id="KW-1184">Jasmonic acid signaling pathway</keyword>
<evidence type="ECO:0000256" key="3">
    <source>
        <dbReference type="ARBA" id="ARBA00008056"/>
    </source>
</evidence>
<dbReference type="Pfam" id="PF14226">
    <property type="entry name" value="DIOX_N"/>
    <property type="match status" value="1"/>
</dbReference>
<name>A0A8B7CSA8_PHODC</name>
<dbReference type="PRINTS" id="PR00682">
    <property type="entry name" value="IPNSYNTHASE"/>
</dbReference>
<dbReference type="InterPro" id="IPR026992">
    <property type="entry name" value="DIOX_N"/>
</dbReference>
<dbReference type="InterPro" id="IPR044861">
    <property type="entry name" value="IPNS-like_FE2OG_OXY"/>
</dbReference>
<dbReference type="GO" id="GO:0046872">
    <property type="term" value="F:metal ion binding"/>
    <property type="evidence" value="ECO:0007669"/>
    <property type="project" value="UniProtKB-KW"/>
</dbReference>
<evidence type="ECO:0000313" key="13">
    <source>
        <dbReference type="RefSeq" id="XP_008805332.1"/>
    </source>
</evidence>
<keyword evidence="4 10" id="KW-0479">Metal-binding</keyword>
<dbReference type="AlphaFoldDB" id="A0A8B7CSA8"/>
<evidence type="ECO:0000256" key="8">
    <source>
        <dbReference type="ARBA" id="ARBA00023004"/>
    </source>
</evidence>
<comment type="similarity">
    <text evidence="3 10">Belongs to the iron/ascorbate-dependent oxidoreductase family.</text>
</comment>
<keyword evidence="12" id="KW-1185">Reference proteome</keyword>
<dbReference type="Gene3D" id="2.60.120.330">
    <property type="entry name" value="B-lactam Antibiotic, Isopenicillin N Synthase, Chain"/>
    <property type="match status" value="1"/>
</dbReference>
<dbReference type="InterPro" id="IPR050295">
    <property type="entry name" value="Plant_2OG-oxidoreductases"/>
</dbReference>
<dbReference type="GO" id="GO:0120091">
    <property type="term" value="F:jasmonic acid hydrolase"/>
    <property type="evidence" value="ECO:0007669"/>
    <property type="project" value="UniProtKB-ARBA"/>
</dbReference>
<dbReference type="OrthoDB" id="288590at2759"/>
<evidence type="ECO:0000256" key="5">
    <source>
        <dbReference type="ARBA" id="ARBA00022819"/>
    </source>
</evidence>
<dbReference type="Pfam" id="PF03171">
    <property type="entry name" value="2OG-FeII_Oxy"/>
    <property type="match status" value="1"/>
</dbReference>
<evidence type="ECO:0000256" key="6">
    <source>
        <dbReference type="ARBA" id="ARBA00022821"/>
    </source>
</evidence>